<dbReference type="Proteomes" id="UP000593567">
    <property type="component" value="Unassembled WGS sequence"/>
</dbReference>
<protein>
    <submittedName>
        <fullName evidence="8">SELENOK</fullName>
    </submittedName>
</protein>
<reference evidence="8" key="1">
    <citation type="submission" date="2020-06" db="EMBL/GenBank/DDBJ databases">
        <title>Draft genome of Bugula neritina, a colonial animal packing powerful symbionts and potential medicines.</title>
        <authorList>
            <person name="Rayko M."/>
        </authorList>
    </citation>
    <scope>NUCLEOTIDE SEQUENCE [LARGE SCALE GENOMIC DNA]</scope>
    <source>
        <strain evidence="8">Kwan_BN1</strain>
    </source>
</reference>
<comment type="subcellular location">
    <subcellularLocation>
        <location evidence="1">Membrane</location>
        <topology evidence="1">Single-pass membrane protein</topology>
    </subcellularLocation>
</comment>
<dbReference type="AlphaFoldDB" id="A0A7J7JYU0"/>
<dbReference type="OrthoDB" id="167295at2759"/>
<dbReference type="GO" id="GO:0005794">
    <property type="term" value="C:Golgi apparatus"/>
    <property type="evidence" value="ECO:0007669"/>
    <property type="project" value="TreeGrafter"/>
</dbReference>
<organism evidence="8 9">
    <name type="scientific">Bugula neritina</name>
    <name type="common">Brown bryozoan</name>
    <name type="synonym">Sertularia neritina</name>
    <dbReference type="NCBI Taxonomy" id="10212"/>
    <lineage>
        <taxon>Eukaryota</taxon>
        <taxon>Metazoa</taxon>
        <taxon>Spiralia</taxon>
        <taxon>Lophotrochozoa</taxon>
        <taxon>Bryozoa</taxon>
        <taxon>Gymnolaemata</taxon>
        <taxon>Cheilostomatida</taxon>
        <taxon>Flustrina</taxon>
        <taxon>Buguloidea</taxon>
        <taxon>Bugulidae</taxon>
        <taxon>Bugula</taxon>
    </lineage>
</organism>
<dbReference type="InterPro" id="IPR024491">
    <property type="entry name" value="Se_SelK/SelG"/>
</dbReference>
<evidence type="ECO:0000256" key="1">
    <source>
        <dbReference type="ARBA" id="ARBA00004167"/>
    </source>
</evidence>
<feature type="region of interest" description="Disordered" evidence="6">
    <location>
        <begin position="45"/>
        <end position="94"/>
    </location>
</feature>
<keyword evidence="4 7" id="KW-1133">Transmembrane helix</keyword>
<evidence type="ECO:0000313" key="9">
    <source>
        <dbReference type="Proteomes" id="UP000593567"/>
    </source>
</evidence>
<dbReference type="PANTHER" id="PTHR16875:SF0">
    <property type="entry name" value="SELENOPROTEIN K"/>
    <property type="match status" value="1"/>
</dbReference>
<name>A0A7J7JYU0_BUGNE</name>
<keyword evidence="9" id="KW-1185">Reference proteome</keyword>
<dbReference type="GO" id="GO:0006816">
    <property type="term" value="P:calcium ion transport"/>
    <property type="evidence" value="ECO:0007669"/>
    <property type="project" value="TreeGrafter"/>
</dbReference>
<feature type="compositionally biased region" description="Gly residues" evidence="6">
    <location>
        <begin position="77"/>
        <end position="94"/>
    </location>
</feature>
<keyword evidence="5 7" id="KW-0472">Membrane</keyword>
<dbReference type="GO" id="GO:0032469">
    <property type="term" value="P:endoplasmic reticulum calcium ion homeostasis"/>
    <property type="evidence" value="ECO:0007669"/>
    <property type="project" value="TreeGrafter"/>
</dbReference>
<keyword evidence="3" id="KW-0712">Selenocysteine</keyword>
<dbReference type="GO" id="GO:0005789">
    <property type="term" value="C:endoplasmic reticulum membrane"/>
    <property type="evidence" value="ECO:0007669"/>
    <property type="project" value="TreeGrafter"/>
</dbReference>
<evidence type="ECO:0000256" key="4">
    <source>
        <dbReference type="ARBA" id="ARBA00022989"/>
    </source>
</evidence>
<proteinExistence type="predicted"/>
<evidence type="ECO:0000256" key="3">
    <source>
        <dbReference type="ARBA" id="ARBA00022933"/>
    </source>
</evidence>
<evidence type="ECO:0000256" key="5">
    <source>
        <dbReference type="ARBA" id="ARBA00023136"/>
    </source>
</evidence>
<dbReference type="EMBL" id="VXIV02001638">
    <property type="protein sequence ID" value="KAF6031103.1"/>
    <property type="molecule type" value="Genomic_DNA"/>
</dbReference>
<evidence type="ECO:0000256" key="6">
    <source>
        <dbReference type="SAM" id="MobiDB-lite"/>
    </source>
</evidence>
<comment type="caution">
    <text evidence="8">The sequence shown here is derived from an EMBL/GenBank/DDBJ whole genome shotgun (WGS) entry which is preliminary data.</text>
</comment>
<dbReference type="Pfam" id="PF10961">
    <property type="entry name" value="SelK_SelG"/>
    <property type="match status" value="1"/>
</dbReference>
<dbReference type="PANTHER" id="PTHR16875">
    <property type="entry name" value="SELENOPROTEIN K"/>
    <property type="match status" value="1"/>
</dbReference>
<sequence>MVYVSGGQVYDSRPWSLGSIQEIFWGFLNFIVLFFKTLVSPNLTSKGANSASTYRAGGSSGGGGPRGPPPGPKKRMGGFGGRGGGPSAPPMAGG</sequence>
<feature type="transmembrane region" description="Helical" evidence="7">
    <location>
        <begin position="20"/>
        <end position="39"/>
    </location>
</feature>
<gene>
    <name evidence="8" type="ORF">EB796_010579</name>
</gene>
<evidence type="ECO:0000256" key="7">
    <source>
        <dbReference type="SAM" id="Phobius"/>
    </source>
</evidence>
<evidence type="ECO:0000313" key="8">
    <source>
        <dbReference type="EMBL" id="KAF6031103.1"/>
    </source>
</evidence>
<evidence type="ECO:0000256" key="2">
    <source>
        <dbReference type="ARBA" id="ARBA00022692"/>
    </source>
</evidence>
<keyword evidence="2 7" id="KW-0812">Transmembrane</keyword>
<accession>A0A7J7JYU0</accession>